<dbReference type="EMBL" id="JAJATW010000031">
    <property type="protein sequence ID" value="MCB5163023.1"/>
    <property type="molecule type" value="Genomic_DNA"/>
</dbReference>
<keyword evidence="2" id="KW-1185">Reference proteome</keyword>
<proteinExistence type="predicted"/>
<gene>
    <name evidence="1" type="ORF">LG368_14150</name>
</gene>
<sequence>MDNFRSKNRGLHTASGNGLTSLKNNKSTFIDQTTGIKHTFKTTNVSIDSSELGVKTKVSSLNPREISKINLESLSLYKNLVEFQALSESAIGYTLPDSDIIFIANGATRRACCIDIYNKLNIDIKYNINVIQLDKESMWLVLQEIRRTDSNRKFTFTEQSINALSFYEMYVEKESNVSVKDIIESYNLTGASSLSQGRFSLMIPFAVIYLEINEFLSNIDSRKLSAKFAKSVIDFVEKKAGKKITIRKAIKDNSTSKGYSFVALENIKSTILDEFKNELSSLKSLLSHLPSLDIQTIDSALQVKDNNETGFIVQREAENNFSISEQACTVNFSFTREDYSESQMVKIRKIFDEYAKSFEDIKKKIDQIV</sequence>
<protein>
    <submittedName>
        <fullName evidence="1">Uncharacterized protein</fullName>
    </submittedName>
</protein>
<reference evidence="1" key="1">
    <citation type="submission" date="2021-10" db="EMBL/GenBank/DDBJ databases">
        <title>Marinomonas pontica sp. nov., isolated from the Black Sea.</title>
        <authorList>
            <person name="Zhao L.-H."/>
            <person name="Xue J.-H."/>
        </authorList>
    </citation>
    <scope>NUCLEOTIDE SEQUENCE</scope>
    <source>
        <strain evidence="1">E8</strain>
    </source>
</reference>
<dbReference type="Proteomes" id="UP001139095">
    <property type="component" value="Unassembled WGS sequence"/>
</dbReference>
<name>A0A9X1LFI5_9GAMM</name>
<comment type="caution">
    <text evidence="1">The sequence shown here is derived from an EMBL/GenBank/DDBJ whole genome shotgun (WGS) entry which is preliminary data.</text>
</comment>
<dbReference type="AlphaFoldDB" id="A0A9X1LFI5"/>
<evidence type="ECO:0000313" key="1">
    <source>
        <dbReference type="EMBL" id="MCB5163023.1"/>
    </source>
</evidence>
<evidence type="ECO:0000313" key="2">
    <source>
        <dbReference type="Proteomes" id="UP001139095"/>
    </source>
</evidence>
<organism evidence="1 2">
    <name type="scientific">Marinomonas algarum</name>
    <dbReference type="NCBI Taxonomy" id="2883105"/>
    <lineage>
        <taxon>Bacteria</taxon>
        <taxon>Pseudomonadati</taxon>
        <taxon>Pseudomonadota</taxon>
        <taxon>Gammaproteobacteria</taxon>
        <taxon>Oceanospirillales</taxon>
        <taxon>Oceanospirillaceae</taxon>
        <taxon>Marinomonas</taxon>
    </lineage>
</organism>
<accession>A0A9X1LFI5</accession>
<dbReference type="RefSeq" id="WP_226755364.1">
    <property type="nucleotide sequence ID" value="NZ_JAJATW010000031.1"/>
</dbReference>